<sequence>MQLSKLKVIKYAEANNNCAAAHKFVVNEKQVQEWRKSKAALEKMPKSMKARHTRIAFFPELEKELCDFVRTLTKWIHCHMSCNSSTCYADAFHSCIGLFS</sequence>
<dbReference type="InterPro" id="IPR018586">
    <property type="entry name" value="Brinker_DNA-bd"/>
</dbReference>
<comment type="caution">
    <text evidence="2">The sequence shown here is derived from an EMBL/GenBank/DDBJ whole genome shotgun (WGS) entry which is preliminary data.</text>
</comment>
<feature type="domain" description="Brinker DNA-binding" evidence="1">
    <location>
        <begin position="5"/>
        <end position="42"/>
    </location>
</feature>
<evidence type="ECO:0000313" key="2">
    <source>
        <dbReference type="EMBL" id="KAL3880139.1"/>
    </source>
</evidence>
<dbReference type="Gene3D" id="1.10.10.60">
    <property type="entry name" value="Homeodomain-like"/>
    <property type="match status" value="1"/>
</dbReference>
<reference evidence="2 3" key="1">
    <citation type="submission" date="2024-11" db="EMBL/GenBank/DDBJ databases">
        <title>Chromosome-level genome assembly of the freshwater bivalve Anodonta woodiana.</title>
        <authorList>
            <person name="Chen X."/>
        </authorList>
    </citation>
    <scope>NUCLEOTIDE SEQUENCE [LARGE SCALE GENOMIC DNA]</scope>
    <source>
        <strain evidence="2">MN2024</strain>
        <tissue evidence="2">Gills</tissue>
    </source>
</reference>
<keyword evidence="3" id="KW-1185">Reference proteome</keyword>
<accession>A0ABD3X1N1</accession>
<dbReference type="Pfam" id="PF09607">
    <property type="entry name" value="BrkDBD"/>
    <property type="match status" value="1"/>
</dbReference>
<organism evidence="2 3">
    <name type="scientific">Sinanodonta woodiana</name>
    <name type="common">Chinese pond mussel</name>
    <name type="synonym">Anodonta woodiana</name>
    <dbReference type="NCBI Taxonomy" id="1069815"/>
    <lineage>
        <taxon>Eukaryota</taxon>
        <taxon>Metazoa</taxon>
        <taxon>Spiralia</taxon>
        <taxon>Lophotrochozoa</taxon>
        <taxon>Mollusca</taxon>
        <taxon>Bivalvia</taxon>
        <taxon>Autobranchia</taxon>
        <taxon>Heteroconchia</taxon>
        <taxon>Palaeoheterodonta</taxon>
        <taxon>Unionida</taxon>
        <taxon>Unionoidea</taxon>
        <taxon>Unionidae</taxon>
        <taxon>Unioninae</taxon>
        <taxon>Sinanodonta</taxon>
    </lineage>
</organism>
<dbReference type="EMBL" id="JBJQND010000004">
    <property type="protein sequence ID" value="KAL3880139.1"/>
    <property type="molecule type" value="Genomic_DNA"/>
</dbReference>
<evidence type="ECO:0000259" key="1">
    <source>
        <dbReference type="Pfam" id="PF09607"/>
    </source>
</evidence>
<dbReference type="Proteomes" id="UP001634394">
    <property type="component" value="Unassembled WGS sequence"/>
</dbReference>
<protein>
    <recommendedName>
        <fullName evidence="1">Brinker DNA-binding domain-containing protein</fullName>
    </recommendedName>
</protein>
<dbReference type="AlphaFoldDB" id="A0ABD3X1N1"/>
<gene>
    <name evidence="2" type="ORF">ACJMK2_032404</name>
</gene>
<evidence type="ECO:0000313" key="3">
    <source>
        <dbReference type="Proteomes" id="UP001634394"/>
    </source>
</evidence>
<name>A0ABD3X1N1_SINWO</name>
<proteinExistence type="predicted"/>